<dbReference type="EMBL" id="JBJHZX010000018">
    <property type="protein sequence ID" value="MFL0196432.1"/>
    <property type="molecule type" value="Genomic_DNA"/>
</dbReference>
<dbReference type="Proteomes" id="UP001623660">
    <property type="component" value="Unassembled WGS sequence"/>
</dbReference>
<dbReference type="InterPro" id="IPR041304">
    <property type="entry name" value="AbiTii"/>
</dbReference>
<dbReference type="Pfam" id="PF18864">
    <property type="entry name" value="AbiTii"/>
    <property type="match status" value="1"/>
</dbReference>
<name>A0ABW8SK82_9CLOT</name>
<dbReference type="RefSeq" id="WP_406792544.1">
    <property type="nucleotide sequence ID" value="NZ_JBJHZX010000018.1"/>
</dbReference>
<protein>
    <recommendedName>
        <fullName evidence="2">AbiTii domain-containing protein</fullName>
    </recommendedName>
</protein>
<keyword evidence="1" id="KW-1133">Transmembrane helix</keyword>
<reference evidence="3 4" key="1">
    <citation type="submission" date="2024-11" db="EMBL/GenBank/DDBJ databases">
        <authorList>
            <person name="Heng Y.C."/>
            <person name="Lim A.C.H."/>
            <person name="Lee J.K.Y."/>
            <person name="Kittelmann S."/>
        </authorList>
    </citation>
    <scope>NUCLEOTIDE SEQUENCE [LARGE SCALE GENOMIC DNA]</scope>
    <source>
        <strain evidence="3 4">WILCCON 0269</strain>
    </source>
</reference>
<keyword evidence="1" id="KW-0812">Transmembrane</keyword>
<feature type="domain" description="AbiTii" evidence="2">
    <location>
        <begin position="19"/>
        <end position="164"/>
    </location>
</feature>
<organism evidence="3 4">
    <name type="scientific">Candidatus Clostridium eludens</name>
    <dbReference type="NCBI Taxonomy" id="3381663"/>
    <lineage>
        <taxon>Bacteria</taxon>
        <taxon>Bacillati</taxon>
        <taxon>Bacillota</taxon>
        <taxon>Clostridia</taxon>
        <taxon>Eubacteriales</taxon>
        <taxon>Clostridiaceae</taxon>
        <taxon>Clostridium</taxon>
    </lineage>
</organism>
<proteinExistence type="predicted"/>
<evidence type="ECO:0000313" key="4">
    <source>
        <dbReference type="Proteomes" id="UP001623660"/>
    </source>
</evidence>
<sequence length="203" mass="23394">MNTRISSTYNKLSTKVHISPLSELLPLALKLALELKDLDFEKWIHLEYEGYFNTNPYLTSEIKVPKYRIVVGNYLDIYARLINVQNPKFNFINEYRLRHGVAELENLSKNEQFITISDPDLMDFVNKNLNINALCFRFSPSCIQDVLSSIRARLIDNLSKIKIKYDIKITSSTEITNRWTRDNKIGVIVGIIGVIVAIVLANK</sequence>
<feature type="transmembrane region" description="Helical" evidence="1">
    <location>
        <begin position="185"/>
        <end position="202"/>
    </location>
</feature>
<comment type="caution">
    <text evidence="3">The sequence shown here is derived from an EMBL/GenBank/DDBJ whole genome shotgun (WGS) entry which is preliminary data.</text>
</comment>
<gene>
    <name evidence="3" type="ORF">ACJDU8_12825</name>
</gene>
<accession>A0ABW8SK82</accession>
<evidence type="ECO:0000256" key="1">
    <source>
        <dbReference type="SAM" id="Phobius"/>
    </source>
</evidence>
<evidence type="ECO:0000259" key="2">
    <source>
        <dbReference type="Pfam" id="PF18864"/>
    </source>
</evidence>
<keyword evidence="4" id="KW-1185">Reference proteome</keyword>
<evidence type="ECO:0000313" key="3">
    <source>
        <dbReference type="EMBL" id="MFL0196432.1"/>
    </source>
</evidence>
<keyword evidence="1" id="KW-0472">Membrane</keyword>